<keyword evidence="1" id="KW-0812">Transmembrane</keyword>
<dbReference type="PANTHER" id="PTHR36480">
    <property type="entry name" value="OS06G0118900 PROTEIN-RELATED"/>
    <property type="match status" value="1"/>
</dbReference>
<dbReference type="EMBL" id="OZ075118">
    <property type="protein sequence ID" value="CAL5089393.1"/>
    <property type="molecule type" value="Genomic_DNA"/>
</dbReference>
<keyword evidence="1" id="KW-0472">Membrane</keyword>
<protein>
    <submittedName>
        <fullName evidence="2">Uncharacterized protein</fullName>
    </submittedName>
</protein>
<dbReference type="AlphaFoldDB" id="A0ABC9GAE1"/>
<evidence type="ECO:0000256" key="1">
    <source>
        <dbReference type="SAM" id="Phobius"/>
    </source>
</evidence>
<proteinExistence type="predicted"/>
<evidence type="ECO:0000313" key="3">
    <source>
        <dbReference type="Proteomes" id="UP001497457"/>
    </source>
</evidence>
<dbReference type="Proteomes" id="UP001497457">
    <property type="component" value="Chromosome 8b"/>
</dbReference>
<organism evidence="2 3">
    <name type="scientific">Urochloa decumbens</name>
    <dbReference type="NCBI Taxonomy" id="240449"/>
    <lineage>
        <taxon>Eukaryota</taxon>
        <taxon>Viridiplantae</taxon>
        <taxon>Streptophyta</taxon>
        <taxon>Embryophyta</taxon>
        <taxon>Tracheophyta</taxon>
        <taxon>Spermatophyta</taxon>
        <taxon>Magnoliopsida</taxon>
        <taxon>Liliopsida</taxon>
        <taxon>Poales</taxon>
        <taxon>Poaceae</taxon>
        <taxon>PACMAD clade</taxon>
        <taxon>Panicoideae</taxon>
        <taxon>Panicodae</taxon>
        <taxon>Paniceae</taxon>
        <taxon>Melinidinae</taxon>
        <taxon>Urochloa</taxon>
    </lineage>
</organism>
<keyword evidence="3" id="KW-1185">Reference proteome</keyword>
<evidence type="ECO:0000313" key="2">
    <source>
        <dbReference type="EMBL" id="CAL5089393.1"/>
    </source>
</evidence>
<keyword evidence="1" id="KW-1133">Transmembrane helix</keyword>
<gene>
    <name evidence="2" type="ORF">URODEC1_LOCUS113333</name>
</gene>
<reference evidence="2" key="1">
    <citation type="submission" date="2024-10" db="EMBL/GenBank/DDBJ databases">
        <authorList>
            <person name="Ryan C."/>
        </authorList>
    </citation>
    <scope>NUCLEOTIDE SEQUENCE [LARGE SCALE GENOMIC DNA]</scope>
</reference>
<accession>A0ABC9GAE1</accession>
<sequence length="244" mass="27226">MAAACRDDGENTRFPFLATVRSLVAIVVTALAATVVVMVVIVVHRPVEMGFQSYGYVQTQDYWWSSWTGDNVTYVYEPAKEVQMLIVLEALNPSGRGQIQANITFIHVIDMPGGASSLVEFCRYKLETPASFHLQPHSFHRYRGWVSIKRQGSLQYLYDKHHHDGSLGFPVMVVVETSYKPAHSETIINKTYHCWPLTFLRGDADTPAAGEIACKTTEEIGYGVTWQSLPSPPPRAQPPLLVGN</sequence>
<name>A0ABC9GAE1_9POAL</name>
<feature type="transmembrane region" description="Helical" evidence="1">
    <location>
        <begin position="23"/>
        <end position="43"/>
    </location>
</feature>
<dbReference type="PANTHER" id="PTHR36480:SF10">
    <property type="entry name" value="LATE EMBRYOGENESIS ABUNDANT PROTEIN LEA-2 SUBGROUP DOMAIN-CONTAINING PROTEIN"/>
    <property type="match status" value="1"/>
</dbReference>